<dbReference type="RefSeq" id="WP_062439056.1">
    <property type="nucleotide sequence ID" value="NZ_BMCJ01000014.1"/>
</dbReference>
<keyword evidence="2" id="KW-1185">Reference proteome</keyword>
<reference evidence="2" key="1">
    <citation type="journal article" date="2019" name="Int. J. Syst. Evol. Microbiol.">
        <title>The Global Catalogue of Microorganisms (GCM) 10K type strain sequencing project: providing services to taxonomists for standard genome sequencing and annotation.</title>
        <authorList>
            <consortium name="The Broad Institute Genomics Platform"/>
            <consortium name="The Broad Institute Genome Sequencing Center for Infectious Disease"/>
            <person name="Wu L."/>
            <person name="Ma J."/>
        </authorList>
    </citation>
    <scope>NUCLEOTIDE SEQUENCE [LARGE SCALE GENOMIC DNA]</scope>
    <source>
        <strain evidence="2">CCM 7282</strain>
    </source>
</reference>
<dbReference type="EMBL" id="BMCJ01000014">
    <property type="protein sequence ID" value="GGD05077.1"/>
    <property type="molecule type" value="Genomic_DNA"/>
</dbReference>
<gene>
    <name evidence="1" type="ORF">GCM10007216_39660</name>
</gene>
<evidence type="ECO:0000313" key="1">
    <source>
        <dbReference type="EMBL" id="GGD05077.1"/>
    </source>
</evidence>
<name>A0ABQ1PWK4_9BACI</name>
<dbReference type="Pfam" id="PF14179">
    <property type="entry name" value="YppG"/>
    <property type="match status" value="1"/>
</dbReference>
<proteinExistence type="predicted"/>
<evidence type="ECO:0008006" key="3">
    <source>
        <dbReference type="Google" id="ProtNLM"/>
    </source>
</evidence>
<organism evidence="1 2">
    <name type="scientific">Thalassobacillus devorans</name>
    <dbReference type="NCBI Taxonomy" id="279813"/>
    <lineage>
        <taxon>Bacteria</taxon>
        <taxon>Bacillati</taxon>
        <taxon>Bacillota</taxon>
        <taxon>Bacilli</taxon>
        <taxon>Bacillales</taxon>
        <taxon>Bacillaceae</taxon>
        <taxon>Thalassobacillus</taxon>
    </lineage>
</organism>
<dbReference type="Proteomes" id="UP000619534">
    <property type="component" value="Unassembled WGS sequence"/>
</dbReference>
<dbReference type="InterPro" id="IPR025555">
    <property type="entry name" value="YppG"/>
</dbReference>
<accession>A0ABQ1PWK4</accession>
<protein>
    <recommendedName>
        <fullName evidence="3">YppG-like protein</fullName>
    </recommendedName>
</protein>
<evidence type="ECO:0000313" key="2">
    <source>
        <dbReference type="Proteomes" id="UP000619534"/>
    </source>
</evidence>
<sequence length="129" mass="15235">MFSYQKRNFYQDDPFFQDPQYPYHYQPMMEENFYNQPQNWEMAPTPGNPFELYTKPMFPQQNNMYNNYGQQPFFANSGMNPKNMAGYFQDQNGQLDMDKMMKTVGQLAQTANQLSPIMKGIGGFIKGMR</sequence>
<comment type="caution">
    <text evidence="1">The sequence shown here is derived from an EMBL/GenBank/DDBJ whole genome shotgun (WGS) entry which is preliminary data.</text>
</comment>